<accession>A0A377M9K9</accession>
<proteinExistence type="predicted"/>
<name>A0A377M9K9_ENTCL</name>
<protein>
    <submittedName>
        <fullName evidence="1">Putative dehydrogenase</fullName>
    </submittedName>
</protein>
<dbReference type="Proteomes" id="UP000255106">
    <property type="component" value="Unassembled WGS sequence"/>
</dbReference>
<gene>
    <name evidence="1" type="ORF">NCTC10005_07457</name>
</gene>
<organism evidence="1 2">
    <name type="scientific">Enterobacter cloacae</name>
    <dbReference type="NCBI Taxonomy" id="550"/>
    <lineage>
        <taxon>Bacteria</taxon>
        <taxon>Pseudomonadati</taxon>
        <taxon>Pseudomonadota</taxon>
        <taxon>Gammaproteobacteria</taxon>
        <taxon>Enterobacterales</taxon>
        <taxon>Enterobacteriaceae</taxon>
        <taxon>Enterobacter</taxon>
        <taxon>Enterobacter cloacae complex</taxon>
    </lineage>
</organism>
<dbReference type="EMBL" id="UGJB01000004">
    <property type="protein sequence ID" value="STQ14593.1"/>
    <property type="molecule type" value="Genomic_DNA"/>
</dbReference>
<reference evidence="1 2" key="1">
    <citation type="submission" date="2018-06" db="EMBL/GenBank/DDBJ databases">
        <authorList>
            <consortium name="Pathogen Informatics"/>
            <person name="Doyle S."/>
        </authorList>
    </citation>
    <scope>NUCLEOTIDE SEQUENCE [LARGE SCALE GENOMIC DNA]</scope>
    <source>
        <strain evidence="1 2">NCTC10005</strain>
    </source>
</reference>
<evidence type="ECO:0000313" key="1">
    <source>
        <dbReference type="EMBL" id="STQ14593.1"/>
    </source>
</evidence>
<dbReference type="AlphaFoldDB" id="A0A377M9K9"/>
<evidence type="ECO:0000313" key="2">
    <source>
        <dbReference type="Proteomes" id="UP000255106"/>
    </source>
</evidence>
<sequence length="49" mass="5344">MNKNDGMNYAPVGKPQPVVREGEFVFAAAALDHGHIYGMSNGLMKRAPR</sequence>